<organism evidence="8">
    <name type="scientific">Ixodes ricinus</name>
    <name type="common">Common tick</name>
    <name type="synonym">Acarus ricinus</name>
    <dbReference type="NCBI Taxonomy" id="34613"/>
    <lineage>
        <taxon>Eukaryota</taxon>
        <taxon>Metazoa</taxon>
        <taxon>Ecdysozoa</taxon>
        <taxon>Arthropoda</taxon>
        <taxon>Chelicerata</taxon>
        <taxon>Arachnida</taxon>
        <taxon>Acari</taxon>
        <taxon>Parasitiformes</taxon>
        <taxon>Ixodida</taxon>
        <taxon>Ixodoidea</taxon>
        <taxon>Ixodidae</taxon>
        <taxon>Ixodinae</taxon>
        <taxon>Ixodes</taxon>
    </lineage>
</organism>
<dbReference type="CDD" id="cd03209">
    <property type="entry name" value="GST_C_Mu"/>
    <property type="match status" value="1"/>
</dbReference>
<dbReference type="InterPro" id="IPR036282">
    <property type="entry name" value="Glutathione-S-Trfase_C_sf"/>
</dbReference>
<dbReference type="SUPFAM" id="SSF52833">
    <property type="entry name" value="Thioredoxin-like"/>
    <property type="match status" value="1"/>
</dbReference>
<evidence type="ECO:0000256" key="4">
    <source>
        <dbReference type="ARBA" id="ARBA00022679"/>
    </source>
</evidence>
<dbReference type="GO" id="GO:0042802">
    <property type="term" value="F:identical protein binding"/>
    <property type="evidence" value="ECO:0007669"/>
    <property type="project" value="UniProtKB-ARBA"/>
</dbReference>
<accession>A0A0K8RFV9</accession>
<dbReference type="InterPro" id="IPR040079">
    <property type="entry name" value="Glutathione_S-Trfase"/>
</dbReference>
<dbReference type="InterPro" id="IPR004046">
    <property type="entry name" value="GST_C"/>
</dbReference>
<feature type="domain" description="GST N-terminal" evidence="6">
    <location>
        <begin position="1"/>
        <end position="88"/>
    </location>
</feature>
<dbReference type="Pfam" id="PF14497">
    <property type="entry name" value="GST_C_3"/>
    <property type="match status" value="1"/>
</dbReference>
<protein>
    <recommendedName>
        <fullName evidence="3">glutathione transferase</fullName>
        <ecNumber evidence="3">2.5.1.18</ecNumber>
    </recommendedName>
</protein>
<dbReference type="Pfam" id="PF02798">
    <property type="entry name" value="GST_N"/>
    <property type="match status" value="1"/>
</dbReference>
<dbReference type="PANTHER" id="PTHR11571">
    <property type="entry name" value="GLUTATHIONE S-TRANSFERASE"/>
    <property type="match status" value="1"/>
</dbReference>
<dbReference type="EMBL" id="GADI01003783">
    <property type="protein sequence ID" value="JAA70025.1"/>
    <property type="molecule type" value="mRNA"/>
</dbReference>
<dbReference type="InterPro" id="IPR003081">
    <property type="entry name" value="GST_mu"/>
</dbReference>
<dbReference type="AlphaFoldDB" id="A0A0K8RFV9"/>
<evidence type="ECO:0000259" key="7">
    <source>
        <dbReference type="PROSITE" id="PS50405"/>
    </source>
</evidence>
<dbReference type="FunFam" id="1.20.1050.10:FF:000003">
    <property type="entry name" value="Glutathione S-transferase 2"/>
    <property type="match status" value="1"/>
</dbReference>
<sequence>MVLVVGYSSARGLAQSIRNLLTYKGVDFEDRRYKYGPAPNFEKPEWTKEKNSLGLQFPNLPYLIDGDVKITQSIAILRYLGRKHDLAARTPQETLELDFLEQQANDLMWGLIIAAMSPNFNEAKKFHEASLVSSLNVWSEHLRSHKWALGDRLTYVDFLLYESLDWNRQFKPDAFLVHPPILDFLKRFEELPNIKEYFASSKYSKWPILAPNFHWGFKKE</sequence>
<evidence type="ECO:0000256" key="3">
    <source>
        <dbReference type="ARBA" id="ARBA00012452"/>
    </source>
</evidence>
<dbReference type="Gene3D" id="1.20.1050.10">
    <property type="match status" value="1"/>
</dbReference>
<dbReference type="PROSITE" id="PS50404">
    <property type="entry name" value="GST_NTER"/>
    <property type="match status" value="1"/>
</dbReference>
<reference evidence="8" key="1">
    <citation type="submission" date="2012-12" db="EMBL/GenBank/DDBJ databases">
        <title>Identification and characterization of a phenylalanine ammonia-lyase gene family in Isatis indigotica Fort.</title>
        <authorList>
            <person name="Liu Q."/>
            <person name="Chen J."/>
            <person name="Zhou X."/>
            <person name="Di P."/>
            <person name="Xiao Y."/>
            <person name="Xuan H."/>
            <person name="Zhang L."/>
            <person name="Chen W."/>
        </authorList>
    </citation>
    <scope>NUCLEOTIDE SEQUENCE</scope>
    <source>
        <tissue evidence="8">Salivary gland</tissue>
    </source>
</reference>
<dbReference type="EC" id="2.5.1.18" evidence="3"/>
<dbReference type="SFLD" id="SFLDG01205">
    <property type="entry name" value="AMPS.1"/>
    <property type="match status" value="1"/>
</dbReference>
<evidence type="ECO:0000259" key="6">
    <source>
        <dbReference type="PROSITE" id="PS50404"/>
    </source>
</evidence>
<evidence type="ECO:0000313" key="8">
    <source>
        <dbReference type="EMBL" id="JAA70025.1"/>
    </source>
</evidence>
<dbReference type="PRINTS" id="PR01267">
    <property type="entry name" value="GSTRNSFRASEM"/>
</dbReference>
<dbReference type="InterPro" id="IPR010987">
    <property type="entry name" value="Glutathione-S-Trfase_C-like"/>
</dbReference>
<keyword evidence="4 8" id="KW-0808">Transferase</keyword>
<dbReference type="InterPro" id="IPR004045">
    <property type="entry name" value="Glutathione_S-Trfase_N"/>
</dbReference>
<dbReference type="CDD" id="cd03075">
    <property type="entry name" value="GST_N_Mu"/>
    <property type="match status" value="1"/>
</dbReference>
<comment type="similarity">
    <text evidence="2">Belongs to the GST superfamily. Mu family.</text>
</comment>
<dbReference type="InterPro" id="IPR050213">
    <property type="entry name" value="GST_superfamily"/>
</dbReference>
<evidence type="ECO:0000256" key="1">
    <source>
        <dbReference type="ARBA" id="ARBA00003701"/>
    </source>
</evidence>
<dbReference type="GO" id="GO:0006749">
    <property type="term" value="P:glutathione metabolic process"/>
    <property type="evidence" value="ECO:0007669"/>
    <property type="project" value="TreeGrafter"/>
</dbReference>
<dbReference type="SFLD" id="SFLDS00019">
    <property type="entry name" value="Glutathione_Transferase_(cytos"/>
    <property type="match status" value="1"/>
</dbReference>
<dbReference type="PANTHER" id="PTHR11571:SF222">
    <property type="entry name" value="GLUTATHIONE TRANSFERASE"/>
    <property type="match status" value="1"/>
</dbReference>
<dbReference type="PROSITE" id="PS50405">
    <property type="entry name" value="GST_CTER"/>
    <property type="match status" value="1"/>
</dbReference>
<evidence type="ECO:0000256" key="5">
    <source>
        <dbReference type="ARBA" id="ARBA00047960"/>
    </source>
</evidence>
<name>A0A0K8RFV9_IXORI</name>
<dbReference type="GO" id="GO:0004364">
    <property type="term" value="F:glutathione transferase activity"/>
    <property type="evidence" value="ECO:0007669"/>
    <property type="project" value="UniProtKB-EC"/>
</dbReference>
<feature type="domain" description="GST C-terminal" evidence="7">
    <location>
        <begin position="90"/>
        <end position="208"/>
    </location>
</feature>
<dbReference type="SFLD" id="SFLDG00363">
    <property type="entry name" value="AMPS_(cytGST):_Alpha-__Mu-__Pi"/>
    <property type="match status" value="1"/>
</dbReference>
<comment type="function">
    <text evidence="1">Conjugation of reduced glutathione to a wide number of exogenous and endogenous hydrophobic electrophiles.</text>
</comment>
<dbReference type="InterPro" id="IPR036249">
    <property type="entry name" value="Thioredoxin-like_sf"/>
</dbReference>
<comment type="catalytic activity">
    <reaction evidence="5">
        <text>RX + glutathione = an S-substituted glutathione + a halide anion + H(+)</text>
        <dbReference type="Rhea" id="RHEA:16437"/>
        <dbReference type="ChEBI" id="CHEBI:15378"/>
        <dbReference type="ChEBI" id="CHEBI:16042"/>
        <dbReference type="ChEBI" id="CHEBI:17792"/>
        <dbReference type="ChEBI" id="CHEBI:57925"/>
        <dbReference type="ChEBI" id="CHEBI:90779"/>
        <dbReference type="EC" id="2.5.1.18"/>
    </reaction>
</comment>
<proteinExistence type="evidence at transcript level"/>
<dbReference type="Gene3D" id="3.40.30.10">
    <property type="entry name" value="Glutaredoxin"/>
    <property type="match status" value="1"/>
</dbReference>
<evidence type="ECO:0000256" key="2">
    <source>
        <dbReference type="ARBA" id="ARBA00005861"/>
    </source>
</evidence>
<dbReference type="SUPFAM" id="SSF47616">
    <property type="entry name" value="GST C-terminal domain-like"/>
    <property type="match status" value="1"/>
</dbReference>